<evidence type="ECO:0000259" key="15">
    <source>
        <dbReference type="Pfam" id="PF03200"/>
    </source>
</evidence>
<comment type="catalytic activity">
    <reaction evidence="12">
        <text>N(4)-(alpha-D-Glc-(1-&gt;2)-alpha-D-Glc-(1-&gt;3)-alpha-D-Glc-(1-&gt;3)-alpha-D-Man-(1-&gt;2)-alpha-D-Man-(1-&gt;2)-alpha-D-Man-(1-&gt;3)-[alpha-D-Man-(1-&gt;2)-alpha-D-Man-(1-&gt;3)-[alpha-D-Man-(1-&gt;2)-alpha-D-Man-(1-&gt;6)]-alpha-D-Man-(1-&gt;6)]-beta-D-Man-(1-&gt;4)-beta-D-GlcNAc-(1-&gt;4)-beta-D-GlcNAc)-L-asparaginyl-[protein] + H2O = N(4)-(alpha-D-Glc-(1-&gt;3)-alpha-D-Glc-(1-&gt;3)-alpha-D-Man-(1-&gt;2)-alpha-D-Man-(1-&gt;2)-alpha-D-Man-(1-&gt;3)-[alpha-D-Man-(1-&gt;2)-alpha-D-Man-(1-&gt;3)-[alpha-D-Man-(1-&gt;2)-alpha-D-Man-(1-&gt;6)]-alpha-D-Man-(1-&gt;6)]-beta-D-Man-(1-&gt;4)-beta-D-GlcNAc-(1-&gt;4)-beta-D-GlcNAc)-L-asparaginyl-[protein] + beta-D-glucose</text>
        <dbReference type="Rhea" id="RHEA:55988"/>
        <dbReference type="Rhea" id="RHEA-COMP:12806"/>
        <dbReference type="Rhea" id="RHEA-COMP:14355"/>
        <dbReference type="ChEBI" id="CHEBI:15377"/>
        <dbReference type="ChEBI" id="CHEBI:15903"/>
        <dbReference type="ChEBI" id="CHEBI:59082"/>
        <dbReference type="ChEBI" id="CHEBI:132537"/>
        <dbReference type="EC" id="3.2.1.106"/>
    </reaction>
</comment>
<evidence type="ECO:0000256" key="7">
    <source>
        <dbReference type="ARBA" id="ARBA00022989"/>
    </source>
</evidence>
<dbReference type="GO" id="GO:0009311">
    <property type="term" value="P:oligosaccharide metabolic process"/>
    <property type="evidence" value="ECO:0007669"/>
    <property type="project" value="UniProtKB-UniRule"/>
</dbReference>
<comment type="function">
    <text evidence="12">Cleaves the distal alpha 1,2-linked glucose residue from the Glc(3)Man(9)GlcNAc(2) oligosaccharide precursor.</text>
</comment>
<dbReference type="Proteomes" id="UP000238350">
    <property type="component" value="Unassembled WGS sequence"/>
</dbReference>
<dbReference type="InterPro" id="IPR038518">
    <property type="entry name" value="Glyco_hydro_63N_sf"/>
</dbReference>
<evidence type="ECO:0000256" key="2">
    <source>
        <dbReference type="ARBA" id="ARBA00010833"/>
    </source>
</evidence>
<dbReference type="PANTHER" id="PTHR10412">
    <property type="entry name" value="MANNOSYL-OLIGOSACCHARIDE GLUCOSIDASE"/>
    <property type="match status" value="1"/>
</dbReference>
<feature type="domain" description="Glycosyl hydrolase family 63 N-terminal" evidence="16">
    <location>
        <begin position="18"/>
        <end position="233"/>
    </location>
</feature>
<feature type="domain" description="Glycosyl hydrolase family 63 C-terminal" evidence="15">
    <location>
        <begin position="279"/>
        <end position="725"/>
    </location>
</feature>
<dbReference type="EMBL" id="NDIQ01000001">
    <property type="protein sequence ID" value="PRT53520.1"/>
    <property type="molecule type" value="Genomic_DNA"/>
</dbReference>
<evidence type="ECO:0000256" key="13">
    <source>
        <dbReference type="RuleBase" id="RU369107"/>
    </source>
</evidence>
<evidence type="ECO:0000256" key="3">
    <source>
        <dbReference type="ARBA" id="ARBA00022692"/>
    </source>
</evidence>
<organism evidence="17 18">
    <name type="scientific">Wickerhamiella sorbophila</name>
    <dbReference type="NCBI Taxonomy" id="45607"/>
    <lineage>
        <taxon>Eukaryota</taxon>
        <taxon>Fungi</taxon>
        <taxon>Dikarya</taxon>
        <taxon>Ascomycota</taxon>
        <taxon>Saccharomycotina</taxon>
        <taxon>Dipodascomycetes</taxon>
        <taxon>Dipodascales</taxon>
        <taxon>Trichomonascaceae</taxon>
        <taxon>Wickerhamiella</taxon>
    </lineage>
</organism>
<keyword evidence="7" id="KW-1133">Transmembrane helix</keyword>
<evidence type="ECO:0000313" key="18">
    <source>
        <dbReference type="Proteomes" id="UP000238350"/>
    </source>
</evidence>
<evidence type="ECO:0000256" key="14">
    <source>
        <dbReference type="SAM" id="SignalP"/>
    </source>
</evidence>
<dbReference type="GO" id="GO:0005789">
    <property type="term" value="C:endoplasmic reticulum membrane"/>
    <property type="evidence" value="ECO:0007669"/>
    <property type="project" value="UniProtKB-SubCell"/>
</dbReference>
<protein>
    <recommendedName>
        <fullName evidence="11 12">Mannosyl-oligosaccharide glucosidase</fullName>
        <ecNumber evidence="11 12">3.2.1.106</ecNumber>
    </recommendedName>
    <alternativeName>
        <fullName evidence="13">Glucosidase I</fullName>
    </alternativeName>
</protein>
<evidence type="ECO:0000256" key="8">
    <source>
        <dbReference type="ARBA" id="ARBA00023136"/>
    </source>
</evidence>
<dbReference type="PANTHER" id="PTHR10412:SF11">
    <property type="entry name" value="MANNOSYL-OLIGOSACCHARIDE GLUCOSIDASE"/>
    <property type="match status" value="1"/>
</dbReference>
<evidence type="ECO:0000256" key="5">
    <source>
        <dbReference type="ARBA" id="ARBA00022824"/>
    </source>
</evidence>
<dbReference type="RefSeq" id="XP_024663466.1">
    <property type="nucleotide sequence ID" value="XM_024807698.1"/>
</dbReference>
<dbReference type="GO" id="GO:0004573">
    <property type="term" value="F:Glc3Man9GlcNAc2 oligosaccharide glucosidase activity"/>
    <property type="evidence" value="ECO:0007669"/>
    <property type="project" value="UniProtKB-UniRule"/>
</dbReference>
<evidence type="ECO:0000259" key="16">
    <source>
        <dbReference type="Pfam" id="PF16923"/>
    </source>
</evidence>
<dbReference type="InterPro" id="IPR008928">
    <property type="entry name" value="6-hairpin_glycosidase_sf"/>
</dbReference>
<evidence type="ECO:0000256" key="1">
    <source>
        <dbReference type="ARBA" id="ARBA00004648"/>
    </source>
</evidence>
<evidence type="ECO:0000256" key="6">
    <source>
        <dbReference type="ARBA" id="ARBA00022968"/>
    </source>
</evidence>
<comment type="similarity">
    <text evidence="2 12">Belongs to the glycosyl hydrolase 63 family.</text>
</comment>
<dbReference type="GO" id="GO:0006487">
    <property type="term" value="P:protein N-linked glycosylation"/>
    <property type="evidence" value="ECO:0007669"/>
    <property type="project" value="UniProtKB-UniRule"/>
</dbReference>
<feature type="signal peptide" evidence="14">
    <location>
        <begin position="1"/>
        <end position="15"/>
    </location>
</feature>
<keyword evidence="4 12" id="KW-0378">Hydrolase</keyword>
<dbReference type="GeneID" id="36514889"/>
<dbReference type="InterPro" id="IPR004888">
    <property type="entry name" value="Glycoside_hydrolase_63"/>
</dbReference>
<evidence type="ECO:0000313" key="17">
    <source>
        <dbReference type="EMBL" id="PRT53520.1"/>
    </source>
</evidence>
<dbReference type="InterPro" id="IPR012341">
    <property type="entry name" value="6hp_glycosidase-like_sf"/>
</dbReference>
<dbReference type="STRING" id="45607.A0A2T0FEW8"/>
<dbReference type="Pfam" id="PF16923">
    <property type="entry name" value="Glyco_hydro_63N"/>
    <property type="match status" value="1"/>
</dbReference>
<dbReference type="InterPro" id="IPR031631">
    <property type="entry name" value="Glyco_hydro_63N"/>
</dbReference>
<evidence type="ECO:0000256" key="10">
    <source>
        <dbReference type="ARBA" id="ARBA00023295"/>
    </source>
</evidence>
<dbReference type="AlphaFoldDB" id="A0A2T0FEW8"/>
<dbReference type="InterPro" id="IPR031335">
    <property type="entry name" value="Glyco_hydro_63_C"/>
</dbReference>
<keyword evidence="6" id="KW-0735">Signal-anchor</keyword>
<comment type="pathway">
    <text evidence="13">Glycan metabolism; N-glycan degradation.</text>
</comment>
<evidence type="ECO:0000256" key="11">
    <source>
        <dbReference type="ARBA" id="ARBA00038888"/>
    </source>
</evidence>
<proteinExistence type="inferred from homology"/>
<sequence>MFSLVVALLLSVAFADPLLWGPYRPNVYFGMRPRIPHSLISGLMWYNANDIRGINNLRHDVTMDNQGVTFGWDHYDPRLGGQQTIVDKENSVTLRTTLLKSENGDSWVVRVEGDQSPDAVLSLVYYTAIEGDGDLQLKSMLTAQGIKGDTLIEGSSPELGRFDLKIVDAHGSHPESSHPVAADRPGQNTQYAAMNVPNDNAWRARQIFLTLAQEHVNQLNTRFPDAQEDIPAFATFALANTHQPGSNFHMVQKSFQGPFAFDIEYGPRGEAFKYSVKAFDKLKSAQQAKFDTVFKPRTPFKAPEFTEFARQLVSNLAAGLGYFYGDSLVGDPDNRQSVDKTEPKSLLTFTPTRAFFPRGFYWDEGFHLIGLFDYDPDLCLQVISSWFSNMDEDGWIGREQILGPEARSRVPEEFQVQYPDYANPPTILMMLAQVGSAKQSPASIKLLKDVYPALKQHFKWFRSSQQGDIVGYDREPPSLREGYRWRGRTPTHVLTSGFDDYPRASEPSDGELHVDLLSWVGAMARSLAQIADVLGESKDAERFAKIQKDVQSNLVALHWSSDQNTFCDVAVDEFEEDVHVCHPGYVSHLPFFLRLVDAQDEKRLLSLIHQLRDEDQLWSNVGIRSLSKSDGFFGIGENYWRGPVWINMNYLALEALQYYHEHGSEAVQEQAAKLFNELRRNVVNNVYKQWKTTGAVWEQYDSMNGAAKGAKQFTGWTALVANIINMPELDAGHREL</sequence>
<feature type="chain" id="PRO_5015537008" description="Mannosyl-oligosaccharide glucosidase" evidence="14">
    <location>
        <begin position="16"/>
        <end position="736"/>
    </location>
</feature>
<evidence type="ECO:0000256" key="4">
    <source>
        <dbReference type="ARBA" id="ARBA00022801"/>
    </source>
</evidence>
<reference evidence="17 18" key="1">
    <citation type="submission" date="2017-04" db="EMBL/GenBank/DDBJ databases">
        <title>Genome sequencing of [Candida] sorbophila.</title>
        <authorList>
            <person name="Ahn J.O."/>
        </authorList>
    </citation>
    <scope>NUCLEOTIDE SEQUENCE [LARGE SCALE GENOMIC DNA]</scope>
    <source>
        <strain evidence="17 18">DS02</strain>
    </source>
</reference>
<keyword evidence="18" id="KW-1185">Reference proteome</keyword>
<evidence type="ECO:0000256" key="9">
    <source>
        <dbReference type="ARBA" id="ARBA00023180"/>
    </source>
</evidence>
<keyword evidence="14" id="KW-0732">Signal</keyword>
<dbReference type="SUPFAM" id="SSF48208">
    <property type="entry name" value="Six-hairpin glycosidases"/>
    <property type="match status" value="1"/>
</dbReference>
<evidence type="ECO:0000256" key="12">
    <source>
        <dbReference type="RuleBase" id="RU368089"/>
    </source>
</evidence>
<comment type="caution">
    <text evidence="17">The sequence shown here is derived from an EMBL/GenBank/DDBJ whole genome shotgun (WGS) entry which is preliminary data.</text>
</comment>
<gene>
    <name evidence="17" type="ORF">B9G98_01140</name>
</gene>
<keyword evidence="8" id="KW-0472">Membrane</keyword>
<dbReference type="OrthoDB" id="410058at2759"/>
<accession>A0A2T0FEW8</accession>
<keyword evidence="10 12" id="KW-0326">Glycosidase</keyword>
<dbReference type="Pfam" id="PF03200">
    <property type="entry name" value="Glyco_hydro_63"/>
    <property type="match status" value="1"/>
</dbReference>
<comment type="subcellular location">
    <subcellularLocation>
        <location evidence="1 12">Endoplasmic reticulum membrane</location>
        <topology evidence="1 12">Single-pass type II membrane protein</topology>
    </subcellularLocation>
</comment>
<dbReference type="EC" id="3.2.1.106" evidence="11 12"/>
<keyword evidence="9 13" id="KW-0325">Glycoprotein</keyword>
<dbReference type="Gene3D" id="2.70.98.110">
    <property type="entry name" value="Glycosyl hydrolase family 63, N-terminal domain"/>
    <property type="match status" value="1"/>
</dbReference>
<keyword evidence="3" id="KW-0812">Transmembrane</keyword>
<dbReference type="Gene3D" id="1.50.10.10">
    <property type="match status" value="1"/>
</dbReference>
<name>A0A2T0FEW8_9ASCO</name>
<keyword evidence="5 12" id="KW-0256">Endoplasmic reticulum</keyword>